<organism evidence="1 2">
    <name type="scientific">Thalassiosira oceanica</name>
    <name type="common">Marine diatom</name>
    <dbReference type="NCBI Taxonomy" id="159749"/>
    <lineage>
        <taxon>Eukaryota</taxon>
        <taxon>Sar</taxon>
        <taxon>Stramenopiles</taxon>
        <taxon>Ochrophyta</taxon>
        <taxon>Bacillariophyta</taxon>
        <taxon>Coscinodiscophyceae</taxon>
        <taxon>Thalassiosirophycidae</taxon>
        <taxon>Thalassiosirales</taxon>
        <taxon>Thalassiosiraceae</taxon>
        <taxon>Thalassiosira</taxon>
    </lineage>
</organism>
<dbReference type="InterPro" id="IPR011990">
    <property type="entry name" value="TPR-like_helical_dom_sf"/>
</dbReference>
<dbReference type="EMBL" id="AGNL01027186">
    <property type="protein sequence ID" value="EJK57729.1"/>
    <property type="molecule type" value="Genomic_DNA"/>
</dbReference>
<accession>K0RZ68</accession>
<gene>
    <name evidence="1" type="ORF">THAOC_22194</name>
</gene>
<comment type="caution">
    <text evidence="1">The sequence shown here is derived from an EMBL/GenBank/DDBJ whole genome shotgun (WGS) entry which is preliminary data.</text>
</comment>
<evidence type="ECO:0000313" key="2">
    <source>
        <dbReference type="Proteomes" id="UP000266841"/>
    </source>
</evidence>
<feature type="non-terminal residue" evidence="1">
    <location>
        <position position="1"/>
    </location>
</feature>
<protein>
    <submittedName>
        <fullName evidence="1">Uncharacterized protein</fullName>
    </submittedName>
</protein>
<dbReference type="eggNOG" id="ENOG502SE8Q">
    <property type="taxonomic scope" value="Eukaryota"/>
</dbReference>
<sequence length="89" mass="10038">EKAAMQGCPLSRHKLGCVEGQKRNHGRALRHFLISAKMGYKDSPERIKDMFMAGIATKEQYAEALKGYQDAVEEMKSHDRDEASALRKS</sequence>
<reference evidence="1 2" key="1">
    <citation type="journal article" date="2012" name="Genome Biol.">
        <title>Genome and low-iron response of an oceanic diatom adapted to chronic iron limitation.</title>
        <authorList>
            <person name="Lommer M."/>
            <person name="Specht M."/>
            <person name="Roy A.S."/>
            <person name="Kraemer L."/>
            <person name="Andreson R."/>
            <person name="Gutowska M.A."/>
            <person name="Wolf J."/>
            <person name="Bergner S.V."/>
            <person name="Schilhabel M.B."/>
            <person name="Klostermeier U.C."/>
            <person name="Beiko R.G."/>
            <person name="Rosenstiel P."/>
            <person name="Hippler M."/>
            <person name="Laroche J."/>
        </authorList>
    </citation>
    <scope>NUCLEOTIDE SEQUENCE [LARGE SCALE GENOMIC DNA]</scope>
    <source>
        <strain evidence="1 2">CCMP1005</strain>
    </source>
</reference>
<dbReference type="OrthoDB" id="2384430at2759"/>
<keyword evidence="2" id="KW-1185">Reference proteome</keyword>
<proteinExistence type="predicted"/>
<evidence type="ECO:0000313" key="1">
    <source>
        <dbReference type="EMBL" id="EJK57729.1"/>
    </source>
</evidence>
<dbReference type="AlphaFoldDB" id="K0RZ68"/>
<name>K0RZ68_THAOC</name>
<dbReference type="SUPFAM" id="SSF81901">
    <property type="entry name" value="HCP-like"/>
    <property type="match status" value="1"/>
</dbReference>
<dbReference type="Gene3D" id="1.25.40.10">
    <property type="entry name" value="Tetratricopeptide repeat domain"/>
    <property type="match status" value="1"/>
</dbReference>
<dbReference type="Proteomes" id="UP000266841">
    <property type="component" value="Unassembled WGS sequence"/>
</dbReference>